<proteinExistence type="predicted"/>
<accession>A0A6L2MZI8</accession>
<dbReference type="AlphaFoldDB" id="A0A6L2MZI8"/>
<sequence length="122" mass="14060">MNNLKIDNLIQDILVGQAYNLLKSTYKIFVELKYNFEECYKAVTDRLDWNNPKGKEYSFDLSTPLPLIMDRGRQVAPSEYFINNDFEYLKGGSSTKKYMTSVTKTKAAKYDIPGIEDKAPLL</sequence>
<name>A0A6L2MZI8_TANCI</name>
<gene>
    <name evidence="1" type="ORF">Tci_051359</name>
</gene>
<comment type="caution">
    <text evidence="1">The sequence shown here is derived from an EMBL/GenBank/DDBJ whole genome shotgun (WGS) entry which is preliminary data.</text>
</comment>
<organism evidence="1">
    <name type="scientific">Tanacetum cinerariifolium</name>
    <name type="common">Dalmatian daisy</name>
    <name type="synonym">Chrysanthemum cinerariifolium</name>
    <dbReference type="NCBI Taxonomy" id="118510"/>
    <lineage>
        <taxon>Eukaryota</taxon>
        <taxon>Viridiplantae</taxon>
        <taxon>Streptophyta</taxon>
        <taxon>Embryophyta</taxon>
        <taxon>Tracheophyta</taxon>
        <taxon>Spermatophyta</taxon>
        <taxon>Magnoliopsida</taxon>
        <taxon>eudicotyledons</taxon>
        <taxon>Gunneridae</taxon>
        <taxon>Pentapetalae</taxon>
        <taxon>asterids</taxon>
        <taxon>campanulids</taxon>
        <taxon>Asterales</taxon>
        <taxon>Asteraceae</taxon>
        <taxon>Asteroideae</taxon>
        <taxon>Anthemideae</taxon>
        <taxon>Anthemidinae</taxon>
        <taxon>Tanacetum</taxon>
    </lineage>
</organism>
<dbReference type="EMBL" id="BKCJ010007861">
    <property type="protein sequence ID" value="GEU79381.1"/>
    <property type="molecule type" value="Genomic_DNA"/>
</dbReference>
<evidence type="ECO:0000313" key="1">
    <source>
        <dbReference type="EMBL" id="GEU79381.1"/>
    </source>
</evidence>
<reference evidence="1" key="1">
    <citation type="journal article" date="2019" name="Sci. Rep.">
        <title>Draft genome of Tanacetum cinerariifolium, the natural source of mosquito coil.</title>
        <authorList>
            <person name="Yamashiro T."/>
            <person name="Shiraishi A."/>
            <person name="Satake H."/>
            <person name="Nakayama K."/>
        </authorList>
    </citation>
    <scope>NUCLEOTIDE SEQUENCE</scope>
</reference>
<protein>
    <submittedName>
        <fullName evidence="1">Uncharacterized protein</fullName>
    </submittedName>
</protein>